<organism evidence="9 10">
    <name type="scientific">Cuscuta campestris</name>
    <dbReference type="NCBI Taxonomy" id="132261"/>
    <lineage>
        <taxon>Eukaryota</taxon>
        <taxon>Viridiplantae</taxon>
        <taxon>Streptophyta</taxon>
        <taxon>Embryophyta</taxon>
        <taxon>Tracheophyta</taxon>
        <taxon>Spermatophyta</taxon>
        <taxon>Magnoliopsida</taxon>
        <taxon>eudicotyledons</taxon>
        <taxon>Gunneridae</taxon>
        <taxon>Pentapetalae</taxon>
        <taxon>asterids</taxon>
        <taxon>lamiids</taxon>
        <taxon>Solanales</taxon>
        <taxon>Convolvulaceae</taxon>
        <taxon>Cuscuteae</taxon>
        <taxon>Cuscuta</taxon>
        <taxon>Cuscuta subgen. Grammica</taxon>
        <taxon>Cuscuta sect. Cleistogrammica</taxon>
    </lineage>
</organism>
<dbReference type="GO" id="GO:0016207">
    <property type="term" value="F:4-coumarate-CoA ligase activity"/>
    <property type="evidence" value="ECO:0007669"/>
    <property type="project" value="UniProtKB-EC"/>
</dbReference>
<evidence type="ECO:0000259" key="7">
    <source>
        <dbReference type="Pfam" id="PF00501"/>
    </source>
</evidence>
<name>A0A484NM20_9ASTE</name>
<dbReference type="GO" id="GO:0009698">
    <property type="term" value="P:phenylpropanoid metabolic process"/>
    <property type="evidence" value="ECO:0007669"/>
    <property type="project" value="UniProtKB-KW"/>
</dbReference>
<dbReference type="FunFam" id="3.30.300.30:FF:000007">
    <property type="entry name" value="4-coumarate--CoA ligase 2"/>
    <property type="match status" value="1"/>
</dbReference>
<evidence type="ECO:0000256" key="4">
    <source>
        <dbReference type="ARBA" id="ARBA00022598"/>
    </source>
</evidence>
<dbReference type="SUPFAM" id="SSF56801">
    <property type="entry name" value="Acetyl-CoA synthetase-like"/>
    <property type="match status" value="1"/>
</dbReference>
<dbReference type="PANTHER" id="PTHR24096:SF149">
    <property type="entry name" value="AMP-BINDING DOMAIN-CONTAINING PROTEIN-RELATED"/>
    <property type="match status" value="1"/>
</dbReference>
<dbReference type="InterPro" id="IPR000873">
    <property type="entry name" value="AMP-dep_synth/lig_dom"/>
</dbReference>
<dbReference type="CDD" id="cd05904">
    <property type="entry name" value="4CL"/>
    <property type="match status" value="1"/>
</dbReference>
<reference evidence="9 10" key="1">
    <citation type="submission" date="2018-04" db="EMBL/GenBank/DDBJ databases">
        <authorList>
            <person name="Vogel A."/>
        </authorList>
    </citation>
    <scope>NUCLEOTIDE SEQUENCE [LARGE SCALE GENOMIC DNA]</scope>
</reference>
<dbReference type="InterPro" id="IPR020845">
    <property type="entry name" value="AMP-binding_CS"/>
</dbReference>
<dbReference type="PROSITE" id="PS00455">
    <property type="entry name" value="AMP_BINDING"/>
    <property type="match status" value="1"/>
</dbReference>
<accession>A0A484NM20</accession>
<dbReference type="InterPro" id="IPR042099">
    <property type="entry name" value="ANL_N_sf"/>
</dbReference>
<dbReference type="Gene3D" id="3.30.300.30">
    <property type="match status" value="1"/>
</dbReference>
<gene>
    <name evidence="9" type="ORF">CCAM_LOCUS43182</name>
</gene>
<dbReference type="GO" id="GO:0006744">
    <property type="term" value="P:ubiquinone biosynthetic process"/>
    <property type="evidence" value="ECO:0007669"/>
    <property type="project" value="TreeGrafter"/>
</dbReference>
<evidence type="ECO:0000313" key="9">
    <source>
        <dbReference type="EMBL" id="VFR01407.1"/>
    </source>
</evidence>
<dbReference type="PANTHER" id="PTHR24096">
    <property type="entry name" value="LONG-CHAIN-FATTY-ACID--COA LIGASE"/>
    <property type="match status" value="1"/>
</dbReference>
<keyword evidence="5" id="KW-0587">Phenylpropanoid metabolism</keyword>
<comment type="similarity">
    <text evidence="2">Belongs to the ATP-dependent AMP-binding enzyme family.</text>
</comment>
<dbReference type="InterPro" id="IPR045851">
    <property type="entry name" value="AMP-bd_C_sf"/>
</dbReference>
<dbReference type="EMBL" id="OOIL02006764">
    <property type="protein sequence ID" value="VFR01407.1"/>
    <property type="molecule type" value="Genomic_DNA"/>
</dbReference>
<keyword evidence="4" id="KW-0436">Ligase</keyword>
<evidence type="ECO:0000256" key="6">
    <source>
        <dbReference type="ARBA" id="ARBA00034252"/>
    </source>
</evidence>
<evidence type="ECO:0000256" key="2">
    <source>
        <dbReference type="ARBA" id="ARBA00006432"/>
    </source>
</evidence>
<dbReference type="Pfam" id="PF13193">
    <property type="entry name" value="AMP-binding_C"/>
    <property type="match status" value="1"/>
</dbReference>
<sequence length="595" mass="64776">MPNCHNKRDLQHPLRLGRLDIISTQINSMAKIPHKSNVDSIEPGGEGTPFPHWYSPETGIYRSKHPSVQLPADPLLDVVSLIFSHNHSGAASLVDSRSGFSISYPEFYSLVKSVAGGLHLIGVSQGDVVLFLLPNSVYFPVLVLSVLSLGAVAAPMNPLSTSLEIKKQALDGNVRLAFSSVDRVGDLAEFGIPAIGLPEGTNNLDFPADSVFFKLISTDPNSAPRPRIRQQDAAAILFSSGTTGSSKGVILTHANLIATVKLFVRFEASQYEGGCRRSRENVYLGVLPMFHVYGLSLFVMGSLSLGSTVVVMRKYDEDEMERAVEKYDVTHIPVVPPLLRALTRKAKVGTRAATVLLKGVKQVSSGAAPVPAACVKDFLQTFPHIDFIQGYGLTESGAVGTRGFNTAKIHKYSSVGLLAPNMEAKVVDWNTFSPLPPKSSGELWLRGPSIMKGYLNNEEASKRAIDHEGWLHTGDIVSFDEDGYLYVQDRLKDIIKYKGFQIGPADLEAVLMSHPDVTDAAVTSEVDEEVGEIPVALVVRGNGSALTEANLIDFVANHVSPYKKVRRVYFTTSIPKSSTEKILRKELRKLLPSKM</sequence>
<dbReference type="OrthoDB" id="10253869at2759"/>
<keyword evidence="10" id="KW-1185">Reference proteome</keyword>
<comment type="pathway">
    <text evidence="1">Phytoalexin biosynthesis; 3,4',5-trihydroxystilbene biosynthesis; 3,4',5-trihydroxystilbene from trans-4-coumarate: step 1/2.</text>
</comment>
<dbReference type="GO" id="GO:0005777">
    <property type="term" value="C:peroxisome"/>
    <property type="evidence" value="ECO:0007669"/>
    <property type="project" value="TreeGrafter"/>
</dbReference>
<dbReference type="Proteomes" id="UP000595140">
    <property type="component" value="Unassembled WGS sequence"/>
</dbReference>
<protein>
    <recommendedName>
        <fullName evidence="3">4-coumarate--CoA ligase</fullName>
        <ecNumber evidence="3">6.2.1.12</ecNumber>
    </recommendedName>
</protein>
<comment type="catalytic activity">
    <reaction evidence="6">
        <text>(E)-4-coumarate + ATP + CoA = (E)-4-coumaroyl-CoA + AMP + diphosphate</text>
        <dbReference type="Rhea" id="RHEA:19641"/>
        <dbReference type="ChEBI" id="CHEBI:12876"/>
        <dbReference type="ChEBI" id="CHEBI:30616"/>
        <dbReference type="ChEBI" id="CHEBI:33019"/>
        <dbReference type="ChEBI" id="CHEBI:57287"/>
        <dbReference type="ChEBI" id="CHEBI:85008"/>
        <dbReference type="ChEBI" id="CHEBI:456215"/>
        <dbReference type="EC" id="6.2.1.12"/>
    </reaction>
    <physiologicalReaction direction="left-to-right" evidence="6">
        <dbReference type="Rhea" id="RHEA:19642"/>
    </physiologicalReaction>
</comment>
<evidence type="ECO:0000256" key="5">
    <source>
        <dbReference type="ARBA" id="ARBA00023051"/>
    </source>
</evidence>
<dbReference type="Pfam" id="PF00501">
    <property type="entry name" value="AMP-binding"/>
    <property type="match status" value="1"/>
</dbReference>
<dbReference type="EC" id="6.2.1.12" evidence="3"/>
<evidence type="ECO:0000256" key="1">
    <source>
        <dbReference type="ARBA" id="ARBA00004930"/>
    </source>
</evidence>
<proteinExistence type="inferred from homology"/>
<evidence type="ECO:0000256" key="3">
    <source>
        <dbReference type="ARBA" id="ARBA00012959"/>
    </source>
</evidence>
<evidence type="ECO:0000259" key="8">
    <source>
        <dbReference type="Pfam" id="PF13193"/>
    </source>
</evidence>
<feature type="domain" description="AMP-binding enzyme C-terminal" evidence="8">
    <location>
        <begin position="507"/>
        <end position="581"/>
    </location>
</feature>
<dbReference type="Gene3D" id="3.40.50.12780">
    <property type="entry name" value="N-terminal domain of ligase-like"/>
    <property type="match status" value="1"/>
</dbReference>
<feature type="domain" description="AMP-dependent synthetase/ligase" evidence="7">
    <location>
        <begin position="87"/>
        <end position="455"/>
    </location>
</feature>
<dbReference type="AlphaFoldDB" id="A0A484NM20"/>
<dbReference type="UniPathway" id="UPA00372">
    <property type="reaction ID" value="UER00547"/>
</dbReference>
<dbReference type="InterPro" id="IPR025110">
    <property type="entry name" value="AMP-bd_C"/>
</dbReference>
<evidence type="ECO:0000313" key="10">
    <source>
        <dbReference type="Proteomes" id="UP000595140"/>
    </source>
</evidence>